<dbReference type="EMBL" id="JARJLG010000088">
    <property type="protein sequence ID" value="KAJ7748821.1"/>
    <property type="molecule type" value="Genomic_DNA"/>
</dbReference>
<dbReference type="AlphaFoldDB" id="A0AAD7N7Q6"/>
<comment type="caution">
    <text evidence="2">The sequence shown here is derived from an EMBL/GenBank/DDBJ whole genome shotgun (WGS) entry which is preliminary data.</text>
</comment>
<evidence type="ECO:0000313" key="3">
    <source>
        <dbReference type="Proteomes" id="UP001215280"/>
    </source>
</evidence>
<feature type="compositionally biased region" description="Low complexity" evidence="1">
    <location>
        <begin position="46"/>
        <end position="68"/>
    </location>
</feature>
<name>A0AAD7N7Q6_9AGAR</name>
<proteinExistence type="predicted"/>
<keyword evidence="3" id="KW-1185">Reference proteome</keyword>
<gene>
    <name evidence="2" type="ORF">DFH07DRAFT_962028</name>
</gene>
<evidence type="ECO:0000256" key="1">
    <source>
        <dbReference type="SAM" id="MobiDB-lite"/>
    </source>
</evidence>
<evidence type="ECO:0000313" key="2">
    <source>
        <dbReference type="EMBL" id="KAJ7748821.1"/>
    </source>
</evidence>
<accession>A0AAD7N7Q6</accession>
<reference evidence="2" key="1">
    <citation type="submission" date="2023-03" db="EMBL/GenBank/DDBJ databases">
        <title>Massive genome expansion in bonnet fungi (Mycena s.s.) driven by repeated elements and novel gene families across ecological guilds.</title>
        <authorList>
            <consortium name="Lawrence Berkeley National Laboratory"/>
            <person name="Harder C.B."/>
            <person name="Miyauchi S."/>
            <person name="Viragh M."/>
            <person name="Kuo A."/>
            <person name="Thoen E."/>
            <person name="Andreopoulos B."/>
            <person name="Lu D."/>
            <person name="Skrede I."/>
            <person name="Drula E."/>
            <person name="Henrissat B."/>
            <person name="Morin E."/>
            <person name="Kohler A."/>
            <person name="Barry K."/>
            <person name="LaButti K."/>
            <person name="Morin E."/>
            <person name="Salamov A."/>
            <person name="Lipzen A."/>
            <person name="Mereny Z."/>
            <person name="Hegedus B."/>
            <person name="Baldrian P."/>
            <person name="Stursova M."/>
            <person name="Weitz H."/>
            <person name="Taylor A."/>
            <person name="Grigoriev I.V."/>
            <person name="Nagy L.G."/>
            <person name="Martin F."/>
            <person name="Kauserud H."/>
        </authorList>
    </citation>
    <scope>NUCLEOTIDE SEQUENCE</scope>
    <source>
        <strain evidence="2">CBHHK188m</strain>
    </source>
</reference>
<organism evidence="2 3">
    <name type="scientific">Mycena maculata</name>
    <dbReference type="NCBI Taxonomy" id="230809"/>
    <lineage>
        <taxon>Eukaryota</taxon>
        <taxon>Fungi</taxon>
        <taxon>Dikarya</taxon>
        <taxon>Basidiomycota</taxon>
        <taxon>Agaricomycotina</taxon>
        <taxon>Agaricomycetes</taxon>
        <taxon>Agaricomycetidae</taxon>
        <taxon>Agaricales</taxon>
        <taxon>Marasmiineae</taxon>
        <taxon>Mycenaceae</taxon>
        <taxon>Mycena</taxon>
    </lineage>
</organism>
<sequence>MSATNPRSGDERLGPDKVASWRAIPPHMSNAHGTAHASFHTAATETHSSAGHTTSPSSPSSPSGLTASVITAPSGKRYLVEADTNLRVDCQNGIVLTTADATILGTQTSLPVSPVQRGLDLEDTGEPLKLINELVEELNQAATASQIETLHALRGAFTTSRQHLLATTAATIDQRSSASETHAALVKLWDDTVQRLYDLHSDISDQHS</sequence>
<dbReference type="Proteomes" id="UP001215280">
    <property type="component" value="Unassembled WGS sequence"/>
</dbReference>
<feature type="region of interest" description="Disordered" evidence="1">
    <location>
        <begin position="1"/>
        <end position="68"/>
    </location>
</feature>
<protein>
    <submittedName>
        <fullName evidence="2">Uncharacterized protein</fullName>
    </submittedName>
</protein>